<dbReference type="Gene3D" id="1.20.58.340">
    <property type="entry name" value="Magnesium transport protein CorA, transmembrane region"/>
    <property type="match status" value="1"/>
</dbReference>
<dbReference type="InterPro" id="IPR019316">
    <property type="entry name" value="G8_domain"/>
</dbReference>
<evidence type="ECO:0000256" key="2">
    <source>
        <dbReference type="ARBA" id="ARBA00022448"/>
    </source>
</evidence>
<name>A0A2P6MZ87_9EUKA</name>
<keyword evidence="3 9" id="KW-0812">Transmembrane</keyword>
<feature type="transmembrane region" description="Helical" evidence="9">
    <location>
        <begin position="362"/>
        <end position="383"/>
    </location>
</feature>
<keyword evidence="9" id="KW-0496">Mitochondrion</keyword>
<organism evidence="11 12">
    <name type="scientific">Planoprotostelium fungivorum</name>
    <dbReference type="NCBI Taxonomy" id="1890364"/>
    <lineage>
        <taxon>Eukaryota</taxon>
        <taxon>Amoebozoa</taxon>
        <taxon>Evosea</taxon>
        <taxon>Variosea</taxon>
        <taxon>Cavosteliida</taxon>
        <taxon>Cavosteliaceae</taxon>
        <taxon>Planoprotostelium</taxon>
    </lineage>
</organism>
<dbReference type="PANTHER" id="PTHR13890:SF0">
    <property type="entry name" value="MAGNESIUM TRANSPORTER MRS2 HOMOLOG, MITOCHONDRIAL"/>
    <property type="match status" value="1"/>
</dbReference>
<keyword evidence="2 9" id="KW-0813">Transport</keyword>
<dbReference type="Gene3D" id="2.40.128.330">
    <property type="match status" value="1"/>
</dbReference>
<dbReference type="OrthoDB" id="10251508at2759"/>
<feature type="transmembrane region" description="Helical" evidence="9">
    <location>
        <begin position="293"/>
        <end position="316"/>
    </location>
</feature>
<dbReference type="GO" id="GO:0005743">
    <property type="term" value="C:mitochondrial inner membrane"/>
    <property type="evidence" value="ECO:0007669"/>
    <property type="project" value="UniProtKB-SubCell"/>
</dbReference>
<dbReference type="EMBL" id="MDYQ01000286">
    <property type="protein sequence ID" value="PRP77010.1"/>
    <property type="molecule type" value="Genomic_DNA"/>
</dbReference>
<evidence type="ECO:0000256" key="1">
    <source>
        <dbReference type="ARBA" id="ARBA00004141"/>
    </source>
</evidence>
<dbReference type="InterPro" id="IPR039204">
    <property type="entry name" value="MRS2-like"/>
</dbReference>
<evidence type="ECO:0000256" key="6">
    <source>
        <dbReference type="ARBA" id="ARBA00022989"/>
    </source>
</evidence>
<feature type="domain" description="G8" evidence="10">
    <location>
        <begin position="472"/>
        <end position="542"/>
    </location>
</feature>
<dbReference type="Pfam" id="PF10162">
    <property type="entry name" value="G8"/>
    <property type="match status" value="1"/>
</dbReference>
<keyword evidence="9" id="KW-0999">Mitochondrion inner membrane</keyword>
<comment type="caution">
    <text evidence="9">Lacks conserved residue(s) required for the propagation of feature annotation.</text>
</comment>
<evidence type="ECO:0000256" key="3">
    <source>
        <dbReference type="ARBA" id="ARBA00022692"/>
    </source>
</evidence>
<proteinExistence type="inferred from homology"/>
<evidence type="ECO:0000259" key="10">
    <source>
        <dbReference type="PROSITE" id="PS51484"/>
    </source>
</evidence>
<comment type="subcellular location">
    <subcellularLocation>
        <location evidence="1">Membrane</location>
        <topology evidence="1">Multi-pass membrane protein</topology>
    </subcellularLocation>
    <subcellularLocation>
        <location evidence="9">Mitochondrion inner membrane</location>
        <topology evidence="9">Multi-pass membrane protein</topology>
    </subcellularLocation>
</comment>
<keyword evidence="4 9" id="KW-0460">Magnesium</keyword>
<dbReference type="GO" id="GO:0015095">
    <property type="term" value="F:magnesium ion transmembrane transporter activity"/>
    <property type="evidence" value="ECO:0007669"/>
    <property type="project" value="TreeGrafter"/>
</dbReference>
<comment type="caution">
    <text evidence="11">The sequence shown here is derived from an EMBL/GenBank/DDBJ whole genome shotgun (WGS) entry which is preliminary data.</text>
</comment>
<reference evidence="11 12" key="1">
    <citation type="journal article" date="2018" name="Genome Biol. Evol.">
        <title>Multiple Roots of Fruiting Body Formation in Amoebozoa.</title>
        <authorList>
            <person name="Hillmann F."/>
            <person name="Forbes G."/>
            <person name="Novohradska S."/>
            <person name="Ferling I."/>
            <person name="Riege K."/>
            <person name="Groth M."/>
            <person name="Westermann M."/>
            <person name="Marz M."/>
            <person name="Spaller T."/>
            <person name="Winckler T."/>
            <person name="Schaap P."/>
            <person name="Glockner G."/>
        </authorList>
    </citation>
    <scope>NUCLEOTIDE SEQUENCE [LARGE SCALE GENOMIC DNA]</scope>
    <source>
        <strain evidence="11 12">Jena</strain>
    </source>
</reference>
<keyword evidence="12" id="KW-1185">Reference proteome</keyword>
<feature type="transmembrane region" description="Helical" evidence="9">
    <location>
        <begin position="328"/>
        <end position="350"/>
    </location>
</feature>
<dbReference type="Proteomes" id="UP000241769">
    <property type="component" value="Unassembled WGS sequence"/>
</dbReference>
<dbReference type="PANTHER" id="PTHR13890">
    <property type="entry name" value="RNA SPLICING PROTEIN MRS2, MITOCHONDRIAL"/>
    <property type="match status" value="1"/>
</dbReference>
<dbReference type="InParanoid" id="A0A2P6MZ87"/>
<dbReference type="CDD" id="cd12823">
    <property type="entry name" value="Mrs2_Mfm1p-like"/>
    <property type="match status" value="1"/>
</dbReference>
<evidence type="ECO:0000313" key="12">
    <source>
        <dbReference type="Proteomes" id="UP000241769"/>
    </source>
</evidence>
<accession>A0A2P6MZ87</accession>
<protein>
    <recommendedName>
        <fullName evidence="9">Magnesium transporter</fullName>
    </recommendedName>
</protein>
<evidence type="ECO:0000256" key="7">
    <source>
        <dbReference type="ARBA" id="ARBA00023065"/>
    </source>
</evidence>
<gene>
    <name evidence="11" type="ORF">PROFUN_15100</name>
</gene>
<keyword evidence="6 9" id="KW-1133">Transmembrane helix</keyword>
<evidence type="ECO:0000256" key="5">
    <source>
        <dbReference type="ARBA" id="ARBA00022946"/>
    </source>
</evidence>
<keyword evidence="7 9" id="KW-0406">Ion transport</keyword>
<keyword evidence="8 9" id="KW-0472">Membrane</keyword>
<evidence type="ECO:0000256" key="9">
    <source>
        <dbReference type="RuleBase" id="RU366042"/>
    </source>
</evidence>
<evidence type="ECO:0000313" key="11">
    <source>
        <dbReference type="EMBL" id="PRP77010.1"/>
    </source>
</evidence>
<feature type="non-terminal residue" evidence="11">
    <location>
        <position position="542"/>
    </location>
</feature>
<dbReference type="PROSITE" id="PS51484">
    <property type="entry name" value="G8"/>
    <property type="match status" value="1"/>
</dbReference>
<dbReference type="Pfam" id="PF22099">
    <property type="entry name" value="MRS2-like"/>
    <property type="match status" value="1"/>
</dbReference>
<dbReference type="AlphaFoldDB" id="A0A2P6MZ87"/>
<comment type="similarity">
    <text evidence="9">Belongs to the CorA metal ion transporter (MIT) (TC 1.A.35) family.</text>
</comment>
<evidence type="ECO:0000256" key="8">
    <source>
        <dbReference type="ARBA" id="ARBA00023136"/>
    </source>
</evidence>
<sequence>MLLHQPARYQSFWKEKIKAAMKEADVDSSTQTRQRRSSGLIAEYIMQRSQEEKDIQVLVLSGPEEIREEKIPRHEMLQTLQLSRRDLRTVELRGLPEDSVPPAFVTKDRAIVLNLIYVRAIVTYNRLYIFSGDKETTINQNIREFLAEEMNGEDHSTQHGTFELKALEAVLGATHQRLTSILFALRFSIQELLDRIAAHSDKPEHLHKELLKHRNSQVCSSNEDMIKIYLTDQHRGRRRNIEDHEEVEFLLEASLRQIQFAQQEMAELRRSIATIDEYLNFTLDHIRNRIMKLTLFLTAGSFSTALCSLSAGIFGMNLHSGMEDHPHAFYMISGGIVATNMVFLLGYYIYCKKKNLFQTIAFLEMWFGFSGWCPCIWITNFFVVHIPVVGRSDPFSMHHLTTNRKNRIMCSLREAKMGATGSDTNMPYAAIDPRSFSSSQDNERPTLAVRLLGLLLRRQSPVSRHFPVPADASWNTVNATVSIPAGQKVLLDVAPSVVLGVIQVRGTLFVSNKQMELQTQGIVVYSGGSLIVGTPTCPITAK</sequence>
<keyword evidence="5" id="KW-0809">Transit peptide</keyword>
<evidence type="ECO:0000256" key="4">
    <source>
        <dbReference type="ARBA" id="ARBA00022842"/>
    </source>
</evidence>